<dbReference type="InterPro" id="IPR026050">
    <property type="entry name" value="C1GALT1/C1GALT1_chp1"/>
</dbReference>
<evidence type="ECO:0000256" key="10">
    <source>
        <dbReference type="ARBA" id="ARBA00022989"/>
    </source>
</evidence>
<keyword evidence="9" id="KW-0735">Signal-anchor</keyword>
<evidence type="ECO:0000256" key="11">
    <source>
        <dbReference type="ARBA" id="ARBA00023136"/>
    </source>
</evidence>
<evidence type="ECO:0000256" key="4">
    <source>
        <dbReference type="ARBA" id="ARBA00012557"/>
    </source>
</evidence>
<keyword evidence="6" id="KW-0808">Transferase</keyword>
<evidence type="ECO:0000256" key="3">
    <source>
        <dbReference type="ARBA" id="ARBA00006462"/>
    </source>
</evidence>
<keyword evidence="7 12" id="KW-0812">Transmembrane</keyword>
<reference evidence="14 15" key="1">
    <citation type="submission" date="2024-11" db="EMBL/GenBank/DDBJ databases">
        <title>Chromosome-level genome assembly of the freshwater bivalve Anodonta woodiana.</title>
        <authorList>
            <person name="Chen X."/>
        </authorList>
    </citation>
    <scope>NUCLEOTIDE SEQUENCE [LARGE SCALE GENOMIC DNA]</scope>
    <source>
        <strain evidence="14">MN2024</strain>
        <tissue evidence="14">Gills</tissue>
    </source>
</reference>
<comment type="caution">
    <text evidence="14">The sequence shown here is derived from an EMBL/GenBank/DDBJ whole genome shotgun (WGS) entry which is preliminary data.</text>
</comment>
<dbReference type="Proteomes" id="UP001634394">
    <property type="component" value="Unassembled WGS sequence"/>
</dbReference>
<dbReference type="EC" id="2.4.1.122" evidence="4"/>
<dbReference type="Pfam" id="PF02434">
    <property type="entry name" value="Fringe"/>
    <property type="match status" value="1"/>
</dbReference>
<dbReference type="AlphaFoldDB" id="A0ABD3XUY1"/>
<evidence type="ECO:0000259" key="13">
    <source>
        <dbReference type="Pfam" id="PF02434"/>
    </source>
</evidence>
<name>A0ABD3XUY1_SINWO</name>
<dbReference type="PANTHER" id="PTHR23033">
    <property type="entry name" value="BETA1,3-GALACTOSYLTRANSFERASE"/>
    <property type="match status" value="1"/>
</dbReference>
<evidence type="ECO:0000313" key="14">
    <source>
        <dbReference type="EMBL" id="KAL3890001.1"/>
    </source>
</evidence>
<feature type="transmembrane region" description="Helical" evidence="12">
    <location>
        <begin position="14"/>
        <end position="33"/>
    </location>
</feature>
<organism evidence="14 15">
    <name type="scientific">Sinanodonta woodiana</name>
    <name type="common">Chinese pond mussel</name>
    <name type="synonym">Anodonta woodiana</name>
    <dbReference type="NCBI Taxonomy" id="1069815"/>
    <lineage>
        <taxon>Eukaryota</taxon>
        <taxon>Metazoa</taxon>
        <taxon>Spiralia</taxon>
        <taxon>Lophotrochozoa</taxon>
        <taxon>Mollusca</taxon>
        <taxon>Bivalvia</taxon>
        <taxon>Autobranchia</taxon>
        <taxon>Heteroconchia</taxon>
        <taxon>Palaeoheterodonta</taxon>
        <taxon>Unionida</taxon>
        <taxon>Unionoidea</taxon>
        <taxon>Unionidae</taxon>
        <taxon>Unioninae</taxon>
        <taxon>Sinanodonta</taxon>
    </lineage>
</organism>
<accession>A0ABD3XUY1</accession>
<dbReference type="GO" id="GO:0000166">
    <property type="term" value="F:nucleotide binding"/>
    <property type="evidence" value="ECO:0007669"/>
    <property type="project" value="UniProtKB-KW"/>
</dbReference>
<keyword evidence="15" id="KW-1185">Reference proteome</keyword>
<dbReference type="Gene3D" id="3.90.550.50">
    <property type="match status" value="1"/>
</dbReference>
<keyword evidence="8" id="KW-0547">Nucleotide-binding</keyword>
<evidence type="ECO:0000256" key="6">
    <source>
        <dbReference type="ARBA" id="ARBA00022679"/>
    </source>
</evidence>
<evidence type="ECO:0000256" key="8">
    <source>
        <dbReference type="ARBA" id="ARBA00022741"/>
    </source>
</evidence>
<feature type="domain" description="Fringe-like glycosyltransferase" evidence="13">
    <location>
        <begin position="89"/>
        <end position="253"/>
    </location>
</feature>
<proteinExistence type="inferred from homology"/>
<evidence type="ECO:0000256" key="9">
    <source>
        <dbReference type="ARBA" id="ARBA00022968"/>
    </source>
</evidence>
<dbReference type="GO" id="GO:0016020">
    <property type="term" value="C:membrane"/>
    <property type="evidence" value="ECO:0007669"/>
    <property type="project" value="UniProtKB-SubCell"/>
</dbReference>
<dbReference type="PANTHER" id="PTHR23033:SF14">
    <property type="entry name" value="GLYCOPROTEIN-N-ACETYLGALACTOSAMINE 3-BETA-GALACTOSYLTRANSFERASE 1-RELATED"/>
    <property type="match status" value="1"/>
</dbReference>
<comment type="pathway">
    <text evidence="2">Protein modification; protein glycosylation.</text>
</comment>
<evidence type="ECO:0000256" key="5">
    <source>
        <dbReference type="ARBA" id="ARBA00022676"/>
    </source>
</evidence>
<evidence type="ECO:0000313" key="15">
    <source>
        <dbReference type="Proteomes" id="UP001634394"/>
    </source>
</evidence>
<dbReference type="EMBL" id="JBJQND010000001">
    <property type="protein sequence ID" value="KAL3890001.1"/>
    <property type="molecule type" value="Genomic_DNA"/>
</dbReference>
<comment type="subcellular location">
    <subcellularLocation>
        <location evidence="1">Membrane</location>
        <topology evidence="1">Single-pass type II membrane protein</topology>
    </subcellularLocation>
</comment>
<keyword evidence="11 12" id="KW-0472">Membrane</keyword>
<evidence type="ECO:0000256" key="7">
    <source>
        <dbReference type="ARBA" id="ARBA00022692"/>
    </source>
</evidence>
<gene>
    <name evidence="14" type="ORF">ACJMK2_002308</name>
</gene>
<dbReference type="InterPro" id="IPR003378">
    <property type="entry name" value="Fringe-like_glycosylTrfase"/>
</dbReference>
<protein>
    <recommendedName>
        <fullName evidence="4">N-acetylgalactosaminide beta-1,3-galactosyltransferase</fullName>
        <ecNumber evidence="4">2.4.1.122</ecNumber>
    </recommendedName>
</protein>
<evidence type="ECO:0000256" key="1">
    <source>
        <dbReference type="ARBA" id="ARBA00004606"/>
    </source>
</evidence>
<keyword evidence="5" id="KW-0328">Glycosyltransferase</keyword>
<comment type="similarity">
    <text evidence="3">Belongs to the glycosyltransferase 31 family. Beta3-Gal-T subfamily.</text>
</comment>
<sequence length="339" mass="39034">MGIRIRFKLSSKKGIVLILFTFMGILGIFYRILLITDQIELIKEFSTYDMRKAEAEERTLLFNGTSAKILSRQIRLYCISLTMEKDITTKAKAVKDTWAKRCTKHFFIVTSNIKLPGFISLDIEDKRTTLIPKMISALQFVYRNYIDKFDWLLKTDDDTYVIVENLRLLLSNYNGSKPAYMGYHFNKFVPSGYMSGGAGYVISNSALRQFVEKGLNKQKCKIGFESNIELAEDIEIGNCLSELKVPILNSTDMFGKETFHPYHPKQHVLGPLPSYLHEWSQNRPREGPMCCSQYSISFHYVQPSDMYVIDHLLYRTSVYGIQQSLLASKTVFPKHSNQG</sequence>
<evidence type="ECO:0000256" key="12">
    <source>
        <dbReference type="SAM" id="Phobius"/>
    </source>
</evidence>
<dbReference type="GO" id="GO:0016263">
    <property type="term" value="F:glycoprotein-N-acetylgalactosamine 3-beta-galactosyltransferase activity"/>
    <property type="evidence" value="ECO:0007669"/>
    <property type="project" value="UniProtKB-EC"/>
</dbReference>
<keyword evidence="10 12" id="KW-1133">Transmembrane helix</keyword>
<evidence type="ECO:0000256" key="2">
    <source>
        <dbReference type="ARBA" id="ARBA00004922"/>
    </source>
</evidence>